<dbReference type="Pfam" id="PF13649">
    <property type="entry name" value="Methyltransf_25"/>
    <property type="match status" value="1"/>
</dbReference>
<dbReference type="Proteomes" id="UP000184330">
    <property type="component" value="Unassembled WGS sequence"/>
</dbReference>
<dbReference type="InterPro" id="IPR029063">
    <property type="entry name" value="SAM-dependent_MTases_sf"/>
</dbReference>
<organism evidence="2 3">
    <name type="scientific">Phialocephala subalpina</name>
    <dbReference type="NCBI Taxonomy" id="576137"/>
    <lineage>
        <taxon>Eukaryota</taxon>
        <taxon>Fungi</taxon>
        <taxon>Dikarya</taxon>
        <taxon>Ascomycota</taxon>
        <taxon>Pezizomycotina</taxon>
        <taxon>Leotiomycetes</taxon>
        <taxon>Helotiales</taxon>
        <taxon>Mollisiaceae</taxon>
        <taxon>Phialocephala</taxon>
        <taxon>Phialocephala fortinii species complex</taxon>
    </lineage>
</organism>
<dbReference type="AlphaFoldDB" id="A0A1L7XY53"/>
<protein>
    <recommendedName>
        <fullName evidence="1">Methyltransferase domain-containing protein</fullName>
    </recommendedName>
</protein>
<dbReference type="EMBL" id="FJOG01000088">
    <property type="protein sequence ID" value="CZR70003.1"/>
    <property type="molecule type" value="Genomic_DNA"/>
</dbReference>
<name>A0A1L7XY53_9HELO</name>
<proteinExistence type="predicted"/>
<dbReference type="OrthoDB" id="2013972at2759"/>
<evidence type="ECO:0000313" key="2">
    <source>
        <dbReference type="EMBL" id="CZR70003.1"/>
    </source>
</evidence>
<reference evidence="2 3" key="1">
    <citation type="submission" date="2016-03" db="EMBL/GenBank/DDBJ databases">
        <authorList>
            <person name="Ploux O."/>
        </authorList>
    </citation>
    <scope>NUCLEOTIDE SEQUENCE [LARGE SCALE GENOMIC DNA]</scope>
    <source>
        <strain evidence="2 3">UAMH 11012</strain>
    </source>
</reference>
<sequence length="286" mass="31002">MQTLIQDKDQWSANADSYAKGSQHLSNAPVEILFTQMNYAHPFSTARAILDVGSGPGVTIGRLIESYGSQLPSSTRLIASDFSAGMIEQVQKFQKQEQDGSPIWSRVEAKVLDAQVLDGIEDGSISHITGTMVYNLVANGRQALEAAHRVLQPAGVIGMTLVAGAELMDLMALAAKKIRGETAPTYQFPEAYGTLEGVRAEFEAVGFSVECVDTVESLMDVSDPKPLVDTFLRGKNPAAIFFVGDYSEAELEAFVDKVLSLIEERHPELPRKLKGLMIVAVGKKLN</sequence>
<accession>A0A1L7XY53</accession>
<dbReference type="Gene3D" id="3.40.50.150">
    <property type="entry name" value="Vaccinia Virus protein VP39"/>
    <property type="match status" value="1"/>
</dbReference>
<dbReference type="CDD" id="cd02440">
    <property type="entry name" value="AdoMet_MTases"/>
    <property type="match status" value="1"/>
</dbReference>
<keyword evidence="3" id="KW-1185">Reference proteome</keyword>
<dbReference type="SUPFAM" id="SSF53335">
    <property type="entry name" value="S-adenosyl-L-methionine-dependent methyltransferases"/>
    <property type="match status" value="1"/>
</dbReference>
<gene>
    <name evidence="2" type="ORF">PAC_19904</name>
</gene>
<evidence type="ECO:0000259" key="1">
    <source>
        <dbReference type="Pfam" id="PF13649"/>
    </source>
</evidence>
<feature type="domain" description="Methyltransferase" evidence="1">
    <location>
        <begin position="49"/>
        <end position="155"/>
    </location>
</feature>
<dbReference type="InterPro" id="IPR041698">
    <property type="entry name" value="Methyltransf_25"/>
</dbReference>
<evidence type="ECO:0000313" key="3">
    <source>
        <dbReference type="Proteomes" id="UP000184330"/>
    </source>
</evidence>